<proteinExistence type="predicted"/>
<evidence type="ECO:0000256" key="1">
    <source>
        <dbReference type="SAM" id="MobiDB-lite"/>
    </source>
</evidence>
<feature type="region of interest" description="Disordered" evidence="1">
    <location>
        <begin position="106"/>
        <end position="133"/>
    </location>
</feature>
<comment type="caution">
    <text evidence="2">The sequence shown here is derived from an EMBL/GenBank/DDBJ whole genome shotgun (WGS) entry which is preliminary data.</text>
</comment>
<organism evidence="2 3">
    <name type="scientific">Podospora australis</name>
    <dbReference type="NCBI Taxonomy" id="1536484"/>
    <lineage>
        <taxon>Eukaryota</taxon>
        <taxon>Fungi</taxon>
        <taxon>Dikarya</taxon>
        <taxon>Ascomycota</taxon>
        <taxon>Pezizomycotina</taxon>
        <taxon>Sordariomycetes</taxon>
        <taxon>Sordariomycetidae</taxon>
        <taxon>Sordariales</taxon>
        <taxon>Podosporaceae</taxon>
        <taxon>Podospora</taxon>
    </lineage>
</organism>
<feature type="compositionally biased region" description="Basic and acidic residues" evidence="1">
    <location>
        <begin position="111"/>
        <end position="133"/>
    </location>
</feature>
<name>A0AAN6WQT2_9PEZI</name>
<evidence type="ECO:0000313" key="2">
    <source>
        <dbReference type="EMBL" id="KAK4185761.1"/>
    </source>
</evidence>
<gene>
    <name evidence="2" type="ORF">QBC35DRAFT_476031</name>
</gene>
<dbReference type="Proteomes" id="UP001302126">
    <property type="component" value="Unassembled WGS sequence"/>
</dbReference>
<evidence type="ECO:0000313" key="3">
    <source>
        <dbReference type="Proteomes" id="UP001302126"/>
    </source>
</evidence>
<sequence length="272" mass="30612">MCGGIILEYQCPCTLPHQSTPIRDLDLLLEPTDLHGISRGHAAVRNENSGVYQWCDDYWNTPDFSLDCYSREPRCPKGISYRRVNTPSTQLCRECLRSGCHLNRNPRSTYGHRDAQDKRHQDLARDREESRARANEALEAIAAARAQIRKDRSAQNQEDEGSVGFSVVETSDQGRGSRPEEDIENHGPKVDSAENTINFEGNDADLIKERRNMKKRQKALKKQNAKNKKRRDSVSSVKSCAHSESSTGSNGSYEGYDSDQSCESVETVVFEG</sequence>
<feature type="compositionally biased region" description="Polar residues" evidence="1">
    <location>
        <begin position="242"/>
        <end position="264"/>
    </location>
</feature>
<accession>A0AAN6WQT2</accession>
<feature type="region of interest" description="Disordered" evidence="1">
    <location>
        <begin position="149"/>
        <end position="272"/>
    </location>
</feature>
<protein>
    <submittedName>
        <fullName evidence="2">Uncharacterized protein</fullName>
    </submittedName>
</protein>
<reference evidence="2" key="2">
    <citation type="submission" date="2023-05" db="EMBL/GenBank/DDBJ databases">
        <authorList>
            <consortium name="Lawrence Berkeley National Laboratory"/>
            <person name="Steindorff A."/>
            <person name="Hensen N."/>
            <person name="Bonometti L."/>
            <person name="Westerberg I."/>
            <person name="Brannstrom I.O."/>
            <person name="Guillou S."/>
            <person name="Cros-Aarteil S."/>
            <person name="Calhoun S."/>
            <person name="Haridas S."/>
            <person name="Kuo A."/>
            <person name="Mondo S."/>
            <person name="Pangilinan J."/>
            <person name="Riley R."/>
            <person name="Labutti K."/>
            <person name="Andreopoulos B."/>
            <person name="Lipzen A."/>
            <person name="Chen C."/>
            <person name="Yanf M."/>
            <person name="Daum C."/>
            <person name="Ng V."/>
            <person name="Clum A."/>
            <person name="Ohm R."/>
            <person name="Martin F."/>
            <person name="Silar P."/>
            <person name="Natvig D."/>
            <person name="Lalanne C."/>
            <person name="Gautier V."/>
            <person name="Ament-Velasquez S.L."/>
            <person name="Kruys A."/>
            <person name="Hutchinson M.I."/>
            <person name="Powell A.J."/>
            <person name="Barry K."/>
            <person name="Miller A.N."/>
            <person name="Grigoriev I.V."/>
            <person name="Debuchy R."/>
            <person name="Gladieux P."/>
            <person name="Thoren M.H."/>
            <person name="Johannesson H."/>
        </authorList>
    </citation>
    <scope>NUCLEOTIDE SEQUENCE</scope>
    <source>
        <strain evidence="2">PSN309</strain>
    </source>
</reference>
<reference evidence="2" key="1">
    <citation type="journal article" date="2023" name="Mol. Phylogenet. Evol.">
        <title>Genome-scale phylogeny and comparative genomics of the fungal order Sordariales.</title>
        <authorList>
            <person name="Hensen N."/>
            <person name="Bonometti L."/>
            <person name="Westerberg I."/>
            <person name="Brannstrom I.O."/>
            <person name="Guillou S."/>
            <person name="Cros-Aarteil S."/>
            <person name="Calhoun S."/>
            <person name="Haridas S."/>
            <person name="Kuo A."/>
            <person name="Mondo S."/>
            <person name="Pangilinan J."/>
            <person name="Riley R."/>
            <person name="LaButti K."/>
            <person name="Andreopoulos B."/>
            <person name="Lipzen A."/>
            <person name="Chen C."/>
            <person name="Yan M."/>
            <person name="Daum C."/>
            <person name="Ng V."/>
            <person name="Clum A."/>
            <person name="Steindorff A."/>
            <person name="Ohm R.A."/>
            <person name="Martin F."/>
            <person name="Silar P."/>
            <person name="Natvig D.O."/>
            <person name="Lalanne C."/>
            <person name="Gautier V."/>
            <person name="Ament-Velasquez S.L."/>
            <person name="Kruys A."/>
            <person name="Hutchinson M.I."/>
            <person name="Powell A.J."/>
            <person name="Barry K."/>
            <person name="Miller A.N."/>
            <person name="Grigoriev I.V."/>
            <person name="Debuchy R."/>
            <person name="Gladieux P."/>
            <person name="Hiltunen Thoren M."/>
            <person name="Johannesson H."/>
        </authorList>
    </citation>
    <scope>NUCLEOTIDE SEQUENCE</scope>
    <source>
        <strain evidence="2">PSN309</strain>
    </source>
</reference>
<feature type="compositionally biased region" description="Basic residues" evidence="1">
    <location>
        <begin position="211"/>
        <end position="231"/>
    </location>
</feature>
<dbReference type="AlphaFoldDB" id="A0AAN6WQT2"/>
<dbReference type="EMBL" id="MU864440">
    <property type="protein sequence ID" value="KAK4185761.1"/>
    <property type="molecule type" value="Genomic_DNA"/>
</dbReference>
<feature type="compositionally biased region" description="Basic and acidic residues" evidence="1">
    <location>
        <begin position="175"/>
        <end position="192"/>
    </location>
</feature>
<keyword evidence="3" id="KW-1185">Reference proteome</keyword>